<dbReference type="Proteomes" id="UP001457661">
    <property type="component" value="Unassembled WGS sequence"/>
</dbReference>
<sequence>MKYDDASWHYGGDFPKGLPCEKGATHMAMFVSWCLLNNLGGSIHAEEFPESLTQLKTRKVSPTTWFIDNCDEKFTDEDLNVIGNRFAEYYYESKDGMFYEDYESTSDEDLETLYHFEDSWSAFDKLSPILKKRFDEWSATEG</sequence>
<dbReference type="EMBL" id="JBBMQX010000006">
    <property type="protein sequence ID" value="MEM5532835.1"/>
    <property type="molecule type" value="Genomic_DNA"/>
</dbReference>
<proteinExistence type="predicted"/>
<reference evidence="2 3" key="1">
    <citation type="submission" date="2024-03" db="EMBL/GenBank/DDBJ databases">
        <title>Community enrichment and isolation of bacterial strains for fucoidan degradation.</title>
        <authorList>
            <person name="Sichert A."/>
        </authorList>
    </citation>
    <scope>NUCLEOTIDE SEQUENCE [LARGE SCALE GENOMIC DNA]</scope>
    <source>
        <strain evidence="2 3">AS26</strain>
    </source>
</reference>
<evidence type="ECO:0000313" key="3">
    <source>
        <dbReference type="Proteomes" id="UP001457661"/>
    </source>
</evidence>
<name>A0ABU9TGJ1_9GAMM</name>
<gene>
    <name evidence="2" type="ORF">WNY57_10370</name>
</gene>
<accession>A0ABU9TGJ1</accession>
<organism evidence="2 3">
    <name type="scientific">Pseudoalteromonas arctica</name>
    <dbReference type="NCBI Taxonomy" id="394751"/>
    <lineage>
        <taxon>Bacteria</taxon>
        <taxon>Pseudomonadati</taxon>
        <taxon>Pseudomonadota</taxon>
        <taxon>Gammaproteobacteria</taxon>
        <taxon>Alteromonadales</taxon>
        <taxon>Pseudoalteromonadaceae</taxon>
        <taxon>Pseudoalteromonas</taxon>
    </lineage>
</organism>
<comment type="caution">
    <text evidence="2">The sequence shown here is derived from an EMBL/GenBank/DDBJ whole genome shotgun (WGS) entry which is preliminary data.</text>
</comment>
<evidence type="ECO:0000259" key="1">
    <source>
        <dbReference type="Pfam" id="PF25191"/>
    </source>
</evidence>
<protein>
    <recommendedName>
        <fullName evidence="1">DUF7832 domain-containing protein</fullName>
    </recommendedName>
</protein>
<keyword evidence="3" id="KW-1185">Reference proteome</keyword>
<evidence type="ECO:0000313" key="2">
    <source>
        <dbReference type="EMBL" id="MEM5532835.1"/>
    </source>
</evidence>
<dbReference type="InterPro" id="IPR057154">
    <property type="entry name" value="DUF7832"/>
</dbReference>
<feature type="domain" description="DUF7832" evidence="1">
    <location>
        <begin position="2"/>
        <end position="115"/>
    </location>
</feature>
<dbReference type="Pfam" id="PF25191">
    <property type="entry name" value="DUF7832"/>
    <property type="match status" value="1"/>
</dbReference>
<dbReference type="RefSeq" id="WP_342879681.1">
    <property type="nucleotide sequence ID" value="NZ_JBBMQX010000006.1"/>
</dbReference>